<dbReference type="Pfam" id="PF01464">
    <property type="entry name" value="SLT"/>
    <property type="match status" value="1"/>
</dbReference>
<dbReference type="InterPro" id="IPR023346">
    <property type="entry name" value="Lysozyme-like_dom_sf"/>
</dbReference>
<dbReference type="InterPro" id="IPR008258">
    <property type="entry name" value="Transglycosylase_SLT_dom_1"/>
</dbReference>
<evidence type="ECO:0000256" key="3">
    <source>
        <dbReference type="ARBA" id="ARBA00022729"/>
    </source>
</evidence>
<dbReference type="Gene3D" id="1.25.20.10">
    <property type="entry name" value="Bacterial muramidases"/>
    <property type="match status" value="1"/>
</dbReference>
<dbReference type="PROSITE" id="PS00922">
    <property type="entry name" value="TRANSGLYCOSYLASE"/>
    <property type="match status" value="1"/>
</dbReference>
<dbReference type="SUPFAM" id="SSF53955">
    <property type="entry name" value="Lysozyme-like"/>
    <property type="match status" value="1"/>
</dbReference>
<keyword evidence="6" id="KW-1185">Reference proteome</keyword>
<accession>A0A1I4E761</accession>
<dbReference type="SUPFAM" id="SSF48435">
    <property type="entry name" value="Bacterial muramidases"/>
    <property type="match status" value="1"/>
</dbReference>
<comment type="similarity">
    <text evidence="1">Belongs to the transglycosylase Slt family.</text>
</comment>
<dbReference type="PANTHER" id="PTHR37423">
    <property type="entry name" value="SOLUBLE LYTIC MUREIN TRANSGLYCOSYLASE-RELATED"/>
    <property type="match status" value="1"/>
</dbReference>
<evidence type="ECO:0000256" key="1">
    <source>
        <dbReference type="ARBA" id="ARBA00007734"/>
    </source>
</evidence>
<dbReference type="GO" id="GO:0042597">
    <property type="term" value="C:periplasmic space"/>
    <property type="evidence" value="ECO:0007669"/>
    <property type="project" value="InterPro"/>
</dbReference>
<gene>
    <name evidence="5" type="ORF">SAMN04488036_10479</name>
</gene>
<dbReference type="GO" id="GO:0000270">
    <property type="term" value="P:peptidoglycan metabolic process"/>
    <property type="evidence" value="ECO:0007669"/>
    <property type="project" value="InterPro"/>
</dbReference>
<evidence type="ECO:0000259" key="4">
    <source>
        <dbReference type="Pfam" id="PF01464"/>
    </source>
</evidence>
<dbReference type="InterPro" id="IPR000189">
    <property type="entry name" value="Transglyc_AS"/>
</dbReference>
<evidence type="ECO:0000313" key="6">
    <source>
        <dbReference type="Proteomes" id="UP000198851"/>
    </source>
</evidence>
<feature type="domain" description="Transglycosylase SLT" evidence="4">
    <location>
        <begin position="489"/>
        <end position="588"/>
    </location>
</feature>
<dbReference type="STRING" id="1280847.SAMN04488036_10479"/>
<name>A0A1I4E761_9RHOB</name>
<organism evidence="5 6">
    <name type="scientific">Shimia haliotis</name>
    <dbReference type="NCBI Taxonomy" id="1280847"/>
    <lineage>
        <taxon>Bacteria</taxon>
        <taxon>Pseudomonadati</taxon>
        <taxon>Pseudomonadota</taxon>
        <taxon>Alphaproteobacteria</taxon>
        <taxon>Rhodobacterales</taxon>
        <taxon>Roseobacteraceae</taxon>
    </lineage>
</organism>
<dbReference type="AlphaFoldDB" id="A0A1I4E761"/>
<proteinExistence type="inferred from homology"/>
<dbReference type="InterPro" id="IPR008939">
    <property type="entry name" value="Lytic_TGlycosylase_superhlx_U"/>
</dbReference>
<evidence type="ECO:0000313" key="5">
    <source>
        <dbReference type="EMBL" id="SFL01648.1"/>
    </source>
</evidence>
<dbReference type="Gene3D" id="1.10.530.10">
    <property type="match status" value="1"/>
</dbReference>
<dbReference type="RefSeq" id="WP_093323715.1">
    <property type="nucleotide sequence ID" value="NZ_FOSZ01000004.1"/>
</dbReference>
<dbReference type="PANTHER" id="PTHR37423:SF2">
    <property type="entry name" value="MEMBRANE-BOUND LYTIC MUREIN TRANSGLYCOSYLASE C"/>
    <property type="match status" value="1"/>
</dbReference>
<evidence type="ECO:0000256" key="2">
    <source>
        <dbReference type="ARBA" id="ARBA00009387"/>
    </source>
</evidence>
<dbReference type="CDD" id="cd13401">
    <property type="entry name" value="Slt70-like"/>
    <property type="match status" value="1"/>
</dbReference>
<sequence>MLRSFPALCLAVGVTLSGVGGARADLGAAMDAVRARDWAAATAEVRGESQIAKDIVEWHRLRAGQGQPDEVLAFLNRRGDWPGLPYLRKQSEEAFFGVSHEMAMSFYVHGSPQTAQGALTQAEVLAHAGEEGTAQAGIVLAWRTMPMDSQTQGVYLDRYGKLLADHHTARLDSMLWKGWKENARRMYRFVPESWVALAQARIALRDRAAGVDGLIEAVPAALQDNPGLAYERFVWRHRKGLDDRAIELLLARSKAGTLGEPEQWAQRRRSLIRSQMRAGNYQTAYDLASVHGMAPDAGYGFSDCEWLAGYMALRFLNQPDIAAAHFVRFAQSVETPISLGRAGYWLGRAYEAMGDTATAKQAFVAGAAHQTSFYGLLAAEKGGVAPDQALRGDEAFPDWREAAWTTSSVHQAAKMLLDAGELSLAERFWIHLSERLDRPGLGQMGEMAQDLGQPHIAVMLGKAIVKRGITLPGPYYPLHPLVSQDLPVADELSLAIARRESEFDPVVVSHAGARGLMQLMPGTARDVSREIGEAYVLGNLTADPKYNARLGSAYLAGLAEQFDGNIIMISAGYNAGPHRPTRWMVKNGDPRGGSVEAMVDWIEMIPFNETRNYVMRVSESLPVYRARLGKSALPVPFGQEITGGTIRVIR</sequence>
<dbReference type="Proteomes" id="UP000198851">
    <property type="component" value="Unassembled WGS sequence"/>
</dbReference>
<dbReference type="GO" id="GO:0008933">
    <property type="term" value="F:peptidoglycan lytic transglycosylase activity"/>
    <property type="evidence" value="ECO:0007669"/>
    <property type="project" value="InterPro"/>
</dbReference>
<keyword evidence="3" id="KW-0732">Signal</keyword>
<comment type="similarity">
    <text evidence="2">Belongs to the virb1 family.</text>
</comment>
<protein>
    <submittedName>
        <fullName evidence="5">Soluble lytic murein transglycosylase</fullName>
    </submittedName>
</protein>
<dbReference type="GO" id="GO:0004553">
    <property type="term" value="F:hydrolase activity, hydrolyzing O-glycosyl compounds"/>
    <property type="evidence" value="ECO:0007669"/>
    <property type="project" value="InterPro"/>
</dbReference>
<reference evidence="6" key="1">
    <citation type="submission" date="2016-10" db="EMBL/GenBank/DDBJ databases">
        <authorList>
            <person name="Varghese N."/>
            <person name="Submissions S."/>
        </authorList>
    </citation>
    <scope>NUCLEOTIDE SEQUENCE [LARGE SCALE GENOMIC DNA]</scope>
    <source>
        <strain evidence="6">DSM 28453</strain>
    </source>
</reference>
<dbReference type="EMBL" id="FOSZ01000004">
    <property type="protein sequence ID" value="SFL01648.1"/>
    <property type="molecule type" value="Genomic_DNA"/>
</dbReference>
<dbReference type="GO" id="GO:0016020">
    <property type="term" value="C:membrane"/>
    <property type="evidence" value="ECO:0007669"/>
    <property type="project" value="InterPro"/>
</dbReference>
<dbReference type="OrthoDB" id="9815002at2"/>